<organism evidence="1 2">
    <name type="scientific">Holtiella tumoricola</name>
    <dbReference type="NCBI Taxonomy" id="3018743"/>
    <lineage>
        <taxon>Bacteria</taxon>
        <taxon>Bacillati</taxon>
        <taxon>Bacillota</taxon>
        <taxon>Clostridia</taxon>
        <taxon>Lachnospirales</taxon>
        <taxon>Cellulosilyticaceae</taxon>
        <taxon>Holtiella</taxon>
    </lineage>
</organism>
<accession>A0AA42DRQ3</accession>
<keyword evidence="2" id="KW-1185">Reference proteome</keyword>
<dbReference type="RefSeq" id="WP_271013746.1">
    <property type="nucleotide sequence ID" value="NZ_JAQIFT010000071.1"/>
</dbReference>
<comment type="caution">
    <text evidence="1">The sequence shown here is derived from an EMBL/GenBank/DDBJ whole genome shotgun (WGS) entry which is preliminary data.</text>
</comment>
<reference evidence="1" key="1">
    <citation type="journal article" date="2023" name="Int. J. Syst. Evol. Microbiol.">
        <title>&lt;i&gt;Holtiella tumoricola&lt;/i&gt; gen. nov. sp. nov., isolated from a human clinical sample.</title>
        <authorList>
            <person name="Allen-Vercoe E."/>
            <person name="Daigneault M.C."/>
            <person name="Vancuren S.J."/>
            <person name="Cochrane K."/>
            <person name="O'Neal L.L."/>
            <person name="Sankaranarayanan K."/>
            <person name="Lawson P.A."/>
        </authorList>
    </citation>
    <scope>NUCLEOTIDE SEQUENCE</scope>
    <source>
        <strain evidence="1">CC70A</strain>
    </source>
</reference>
<sequence>MAYTEQEEKEFNQQLKRWQKHQLTAVRQNNIDRSYESMSEIDRSVWEKIANAETYKDVNWLVWQQAERVIQKYCTLTR</sequence>
<dbReference type="AlphaFoldDB" id="A0AA42DRQ3"/>
<dbReference type="EMBL" id="JAQIFT010000071">
    <property type="protein sequence ID" value="MDA3734108.1"/>
    <property type="molecule type" value="Genomic_DNA"/>
</dbReference>
<evidence type="ECO:0000313" key="1">
    <source>
        <dbReference type="EMBL" id="MDA3734108.1"/>
    </source>
</evidence>
<dbReference type="Proteomes" id="UP001169242">
    <property type="component" value="Unassembled WGS sequence"/>
</dbReference>
<proteinExistence type="predicted"/>
<name>A0AA42DRQ3_9FIRM</name>
<protein>
    <submittedName>
        <fullName evidence="1">Uncharacterized protein</fullName>
    </submittedName>
</protein>
<gene>
    <name evidence="1" type="ORF">PBV87_21775</name>
</gene>
<evidence type="ECO:0000313" key="2">
    <source>
        <dbReference type="Proteomes" id="UP001169242"/>
    </source>
</evidence>